<dbReference type="STRING" id="150121.SAMN06296010_1951"/>
<organism evidence="1 2">
    <name type="scientific">Agreia pratensis</name>
    <dbReference type="NCBI Taxonomy" id="150121"/>
    <lineage>
        <taxon>Bacteria</taxon>
        <taxon>Bacillati</taxon>
        <taxon>Actinomycetota</taxon>
        <taxon>Actinomycetes</taxon>
        <taxon>Micrococcales</taxon>
        <taxon>Microbacteriaceae</taxon>
        <taxon>Agreia</taxon>
    </lineage>
</organism>
<keyword evidence="1" id="KW-0808">Transferase</keyword>
<proteinExistence type="predicted"/>
<gene>
    <name evidence="1" type="ORF">SAMN06296010_1951</name>
</gene>
<dbReference type="Gene3D" id="3.40.50.12580">
    <property type="match status" value="1"/>
</dbReference>
<keyword evidence="2" id="KW-1185">Reference proteome</keyword>
<dbReference type="RefSeq" id="WP_085485430.1">
    <property type="nucleotide sequence ID" value="NZ_FXAY01000003.1"/>
</dbReference>
<dbReference type="OrthoDB" id="7806295at2"/>
<evidence type="ECO:0000313" key="1">
    <source>
        <dbReference type="EMBL" id="SMG34522.1"/>
    </source>
</evidence>
<evidence type="ECO:0000313" key="2">
    <source>
        <dbReference type="Proteomes" id="UP000193244"/>
    </source>
</evidence>
<reference evidence="2" key="1">
    <citation type="submission" date="2017-04" db="EMBL/GenBank/DDBJ databases">
        <authorList>
            <person name="Varghese N."/>
            <person name="Submissions S."/>
        </authorList>
    </citation>
    <scope>NUCLEOTIDE SEQUENCE [LARGE SCALE GENOMIC DNA]</scope>
    <source>
        <strain evidence="2">VKM Ac-2510</strain>
    </source>
</reference>
<dbReference type="Proteomes" id="UP000193244">
    <property type="component" value="Unassembled WGS sequence"/>
</dbReference>
<dbReference type="SUPFAM" id="SSF53756">
    <property type="entry name" value="UDP-Glycosyltransferase/glycogen phosphorylase"/>
    <property type="match status" value="1"/>
</dbReference>
<name>A0A1X7K159_9MICO</name>
<dbReference type="EMBL" id="FXAY01000003">
    <property type="protein sequence ID" value="SMG34522.1"/>
    <property type="molecule type" value="Genomic_DNA"/>
</dbReference>
<dbReference type="InterPro" id="IPR043148">
    <property type="entry name" value="TagF_C"/>
</dbReference>
<accession>A0A1X7K159</accession>
<dbReference type="AlphaFoldDB" id="A0A1X7K159"/>
<dbReference type="GO" id="GO:0016740">
    <property type="term" value="F:transferase activity"/>
    <property type="evidence" value="ECO:0007669"/>
    <property type="project" value="UniProtKB-KW"/>
</dbReference>
<sequence>MGILRDAKLGLKVGVDLLKSRRTRGQLAQKLSHRRPFAPGTFEIGVYFADGDVNLYQLRQWYEPLVELSKTWPVVILSRSPSAMSALLDESPLPVAYVRKVVDLEQLIDEQPLKIVFYVNQNTRNFQMMRYGRRWHVFINHGESDKMYMTTNQFKAYDYSLVAGEAAVARLNRVLWDYDFEKRAIRIGRPQADHYSGPVPYTPDDRRVVLYAPTWEGDRPSAAYGSIVTHGVGLVTQLLATGTHRVIYRPHPRSGVVDSSYAAANQQIIKLIAQANAADPRAQHIYDDGPQLGWQLAAADIAIVDISAMVYDRLASGKPLFVTRPVNALAEIDSSGYLFEAEWLDADEAADIVSRIDALEHDPEAEARLAYWVERYFGDTTRGTTTRRFHEAIEGLMDEWQRNAALHADDGPVDEHEPVVEESN</sequence>
<protein>
    <submittedName>
        <fullName evidence="1">CDP-Glycerol:Poly(Glycerophosphate) glycerophosphotransferase</fullName>
    </submittedName>
</protein>